<dbReference type="SUPFAM" id="SSF54928">
    <property type="entry name" value="RNA-binding domain, RBD"/>
    <property type="match status" value="1"/>
</dbReference>
<keyword evidence="1 2" id="KW-0694">RNA-binding</keyword>
<sequence>MDEEPVSPVKKLRSPLLDKSFNNKTSVTCSNVPEGLFENKVAEKHFSKFGKVLRIRLMPKKHMCIVEYDQQTSAERAVLNAGAFDGFMFDVTRTKPRVRRKSKRDDDPEWLPDPDVKAELSAMVGAPAYRITRQKSMDLDVPKRQSLELKLPVKRKTVVVPKIVKPPKFQPTSGIESPVLVTTVPTTLSTSEAAVELHKLRARVSVTPDEKWRTLDARDRVLRAWGGAGSRVKVGGATIGTCPDMCPEKELLHRQSEHQVMTLETVIDSDGELEPWRAVKQYSRSSADQEIPMCYELRPAPVLMRTSAYLLHEIADTTRQVTLADWFHFMWDRFRGIRKDITQQALCCSESIRLVEFCARFHAHCAARLADLQHTQFDQKLNTDNLTKCLQTLKHMYSDVRPEHKPNEAEFRGYVALLNLGDANFWWEIKQLPQNIQKSQPIMLAIQIYTALDSNNYVKFFRLVKEKATYVQSCILLRYFNDVRARSLARIVKAYAPRGGSKYPAEELMRILAFESVESMKSFINHYGLRCSKMDTELTVILNRNHFIEDSDPYPLARSIKLIESKRQGNVGEVISGGPLPVDKYAGHNLYSSFNFDGRLKESALIAEDLGYNTLNDSNKQVQELKLELQKILQGRNFENVEREPIKNVKVELKQRKETIARNSNETDRTPVKKIFSFQPATPVAPAEVIKNSPEKVLQESSKSVFTFSKPQDTKATNLTGSLFGANVKPFIEPKINSDTKNIFTNASQSSNLFKNAFNNIEPANVFKNVSVDKSIFRQQNDSSQDTNTGDTNKNIFANTNANLFSQTESVSKNLFSKIGNNLFNKTDNAEKSTNIFAKPQEPPIQPSSIFGSHEKPHAFSDPQSIFKLENINKNVSNGETTVLSPSSLFKSANKPLFDANNTIFQTKTKAQSVADNIFKSVQSKHDVYEIERNENSNKVEQNYNEEEQKRQEDEFRKRQEFEERKRQEEERKRQEEERKRQEDIKRQELKRKEEEQRKQEALRLEELRKIEEKRQREEKERQEKLRKKLEEEKRMELKRQAEEQERQFRERIDKESVELTDELINEVNYETINVLLNEEIERLKLLFAFAKETTDNIFSELTNEICESEMKAEIFRTRKLSKKWFNIWRNQFIRNFKRRTLLEGTPVWLTDNTPQEEARILRRPTQDAALRHMNAIHSGYRFVGELKLIPSPKSYNIVDLIRSSLLKRMKQIQYPYDKCFFWKIAIVIPGRNKWLYRKINIEKWIQDALSDNKHHEVSDTLIHVGKQSWNNLIDFAVSVSLIKSENYSVANEALNGANGLLFYATETDNNLEEVIEQTLKHRYQYQVLPIAVIMAERHTPLELKYLNEKLLLLKNTNVIKEYKIFAVEVKNVGISINSCTRSALKWLAKNSPKPPKLEIDYLKSICQRYLGNEIWHKLKLEKDSRTDTIFKNLHKLVACYNTAVDKLTRVITNEDLFNYPTFPLEFNQYLNNNSPYPKPFEFIPSNVKQSDNTNAILHIMQKLKLPDPNYVFLPKSICSMQDQIRKYCNQIGCFSDPEEVVCKVVAILPNELTDTSIPSEHFSQYFQNYDLIDFLNVIIYAKINSLENFDHRLAIYEKDVLDDYRNSHWLFEIEIYSKAKHKILENEDELDYYIEAKRRKLNSDSFEYLMLEDKDFKNVEDSIIMAEKNISTIDTCMDAVSHIDEELNEQKKKSDELEQLLRAALSGV</sequence>
<dbReference type="SMART" id="SM00360">
    <property type="entry name" value="RRM"/>
    <property type="match status" value="1"/>
</dbReference>
<accession>A0ABM3LQ53</accession>
<dbReference type="Pfam" id="PF03399">
    <property type="entry name" value="SAC3_GANP"/>
    <property type="match status" value="1"/>
</dbReference>
<evidence type="ECO:0000256" key="2">
    <source>
        <dbReference type="PROSITE-ProRule" id="PRU00176"/>
    </source>
</evidence>
<name>A0ABM3LQ53_BICAN</name>
<evidence type="ECO:0000256" key="3">
    <source>
        <dbReference type="SAM" id="MobiDB-lite"/>
    </source>
</evidence>
<dbReference type="RefSeq" id="XP_052741196.1">
    <property type="nucleotide sequence ID" value="XM_052885236.1"/>
</dbReference>
<evidence type="ECO:0000313" key="5">
    <source>
        <dbReference type="Proteomes" id="UP001652582"/>
    </source>
</evidence>
<keyword evidence="5" id="KW-1185">Reference proteome</keyword>
<reference evidence="6" key="1">
    <citation type="submission" date="2025-08" db="UniProtKB">
        <authorList>
            <consortium name="RefSeq"/>
        </authorList>
    </citation>
    <scope>IDENTIFICATION</scope>
</reference>
<dbReference type="InterPro" id="IPR045107">
    <property type="entry name" value="SAC3/GANP/THP3"/>
</dbReference>
<dbReference type="GeneID" id="112051742"/>
<evidence type="ECO:0000256" key="1">
    <source>
        <dbReference type="ARBA" id="ARBA00022884"/>
    </source>
</evidence>
<dbReference type="Pfam" id="PF00076">
    <property type="entry name" value="RRM_1"/>
    <property type="match status" value="1"/>
</dbReference>
<dbReference type="InterPro" id="IPR005062">
    <property type="entry name" value="SAC3/GANP/THP3_conserved"/>
</dbReference>
<protein>
    <submittedName>
        <fullName evidence="6">Protein xmas</fullName>
    </submittedName>
</protein>
<dbReference type="Proteomes" id="UP001652582">
    <property type="component" value="Chromosome 14"/>
</dbReference>
<feature type="compositionally biased region" description="Basic and acidic residues" evidence="3">
    <location>
        <begin position="947"/>
        <end position="985"/>
    </location>
</feature>
<dbReference type="PANTHER" id="PTHR12436:SF3">
    <property type="entry name" value="GERMINAL-CENTER ASSOCIATED NUCLEAR PROTEIN"/>
    <property type="match status" value="1"/>
</dbReference>
<dbReference type="InterPro" id="IPR000504">
    <property type="entry name" value="RRM_dom"/>
</dbReference>
<dbReference type="PROSITE" id="PS50102">
    <property type="entry name" value="RRM"/>
    <property type="match status" value="1"/>
</dbReference>
<feature type="region of interest" description="Disordered" evidence="3">
    <location>
        <begin position="930"/>
        <end position="985"/>
    </location>
</feature>
<evidence type="ECO:0000313" key="6">
    <source>
        <dbReference type="RefSeq" id="XP_052741196.1"/>
    </source>
</evidence>
<gene>
    <name evidence="6" type="primary">LOC112051742</name>
</gene>
<dbReference type="PANTHER" id="PTHR12436">
    <property type="entry name" value="80 KDA MCM3-ASSOCIATED PROTEIN"/>
    <property type="match status" value="1"/>
</dbReference>
<evidence type="ECO:0000259" key="4">
    <source>
        <dbReference type="PROSITE" id="PS50102"/>
    </source>
</evidence>
<proteinExistence type="predicted"/>
<dbReference type="Gene3D" id="1.25.40.990">
    <property type="match status" value="1"/>
</dbReference>
<dbReference type="InterPro" id="IPR035979">
    <property type="entry name" value="RBD_domain_sf"/>
</dbReference>
<dbReference type="InterPro" id="IPR012677">
    <property type="entry name" value="Nucleotide-bd_a/b_plait_sf"/>
</dbReference>
<dbReference type="Gene3D" id="3.30.70.330">
    <property type="match status" value="1"/>
</dbReference>
<organism evidence="5 6">
    <name type="scientific">Bicyclus anynana</name>
    <name type="common">Squinting bush brown butterfly</name>
    <dbReference type="NCBI Taxonomy" id="110368"/>
    <lineage>
        <taxon>Eukaryota</taxon>
        <taxon>Metazoa</taxon>
        <taxon>Ecdysozoa</taxon>
        <taxon>Arthropoda</taxon>
        <taxon>Hexapoda</taxon>
        <taxon>Insecta</taxon>
        <taxon>Pterygota</taxon>
        <taxon>Neoptera</taxon>
        <taxon>Endopterygota</taxon>
        <taxon>Lepidoptera</taxon>
        <taxon>Glossata</taxon>
        <taxon>Ditrysia</taxon>
        <taxon>Papilionoidea</taxon>
        <taxon>Nymphalidae</taxon>
        <taxon>Satyrinae</taxon>
        <taxon>Satyrini</taxon>
        <taxon>Mycalesina</taxon>
        <taxon>Bicyclus</taxon>
    </lineage>
</organism>
<feature type="domain" description="RRM" evidence="4">
    <location>
        <begin position="25"/>
        <end position="96"/>
    </location>
</feature>